<accession>A0A2P8FQ44</accession>
<dbReference type="EMBL" id="PYAS01000015">
    <property type="protein sequence ID" value="PSL23850.1"/>
    <property type="molecule type" value="Genomic_DNA"/>
</dbReference>
<dbReference type="InterPro" id="IPR039910">
    <property type="entry name" value="D15-like"/>
</dbReference>
<comment type="caution">
    <text evidence="7">The sequence shown here is derived from an EMBL/GenBank/DDBJ whole genome shotgun (WGS) entry which is preliminary data.</text>
</comment>
<evidence type="ECO:0000313" key="8">
    <source>
        <dbReference type="Proteomes" id="UP000241964"/>
    </source>
</evidence>
<evidence type="ECO:0000313" key="7">
    <source>
        <dbReference type="EMBL" id="PSL23850.1"/>
    </source>
</evidence>
<gene>
    <name evidence="7" type="ORF">CLV60_11545</name>
</gene>
<reference evidence="7 8" key="1">
    <citation type="submission" date="2018-03" db="EMBL/GenBank/DDBJ databases">
        <title>Genomic Encyclopedia of Archaeal and Bacterial Type Strains, Phase II (KMG-II): from individual species to whole genera.</title>
        <authorList>
            <person name="Goeker M."/>
        </authorList>
    </citation>
    <scope>NUCLEOTIDE SEQUENCE [LARGE SCALE GENOMIC DNA]</scope>
    <source>
        <strain evidence="7 8">DSM 29057</strain>
    </source>
</reference>
<proteinExistence type="predicted"/>
<evidence type="ECO:0000256" key="5">
    <source>
        <dbReference type="ARBA" id="ARBA00023237"/>
    </source>
</evidence>
<evidence type="ECO:0000256" key="4">
    <source>
        <dbReference type="ARBA" id="ARBA00023136"/>
    </source>
</evidence>
<keyword evidence="3" id="KW-0732">Signal</keyword>
<evidence type="ECO:0000256" key="1">
    <source>
        <dbReference type="ARBA" id="ARBA00004370"/>
    </source>
</evidence>
<dbReference type="Pfam" id="PF01103">
    <property type="entry name" value="Omp85"/>
    <property type="match status" value="1"/>
</dbReference>
<dbReference type="RefSeq" id="WP_106598422.1">
    <property type="nucleotide sequence ID" value="NZ_PYAS01000015.1"/>
</dbReference>
<dbReference type="GO" id="GO:0019867">
    <property type="term" value="C:outer membrane"/>
    <property type="evidence" value="ECO:0007669"/>
    <property type="project" value="InterPro"/>
</dbReference>
<dbReference type="PROSITE" id="PS51257">
    <property type="entry name" value="PROKAR_LIPOPROTEIN"/>
    <property type="match status" value="1"/>
</dbReference>
<dbReference type="Gene3D" id="2.40.160.50">
    <property type="entry name" value="membrane protein fhac: a member of the omp85/tpsb transporter family"/>
    <property type="match status" value="1"/>
</dbReference>
<feature type="domain" description="Bacterial surface antigen (D15)" evidence="6">
    <location>
        <begin position="563"/>
        <end position="726"/>
    </location>
</feature>
<keyword evidence="8" id="KW-1185">Reference proteome</keyword>
<dbReference type="InterPro" id="IPR000184">
    <property type="entry name" value="Bac_surfAg_D15"/>
</dbReference>
<dbReference type="Proteomes" id="UP000241964">
    <property type="component" value="Unassembled WGS sequence"/>
</dbReference>
<dbReference type="PANTHER" id="PTHR12815">
    <property type="entry name" value="SORTING AND ASSEMBLY MACHINERY SAMM50 PROTEIN FAMILY MEMBER"/>
    <property type="match status" value="1"/>
</dbReference>
<evidence type="ECO:0000256" key="3">
    <source>
        <dbReference type="ARBA" id="ARBA00022729"/>
    </source>
</evidence>
<comment type="subcellular location">
    <subcellularLocation>
        <location evidence="1">Membrane</location>
    </subcellularLocation>
</comment>
<keyword evidence="5" id="KW-0998">Cell outer membrane</keyword>
<name>A0A2P8FQ44_9BACT</name>
<protein>
    <submittedName>
        <fullName evidence="7">Outer membrane protein assembly factor BamA</fullName>
    </submittedName>
</protein>
<keyword evidence="4" id="KW-0472">Membrane</keyword>
<organism evidence="7 8">
    <name type="scientific">Dyadobacter jiangsuensis</name>
    <dbReference type="NCBI Taxonomy" id="1591085"/>
    <lineage>
        <taxon>Bacteria</taxon>
        <taxon>Pseudomonadati</taxon>
        <taxon>Bacteroidota</taxon>
        <taxon>Cytophagia</taxon>
        <taxon>Cytophagales</taxon>
        <taxon>Spirosomataceae</taxon>
        <taxon>Dyadobacter</taxon>
    </lineage>
</organism>
<evidence type="ECO:0000256" key="2">
    <source>
        <dbReference type="ARBA" id="ARBA00022692"/>
    </source>
</evidence>
<dbReference type="AlphaFoldDB" id="A0A2P8FQ44"/>
<dbReference type="PANTHER" id="PTHR12815:SF47">
    <property type="entry name" value="TRANSLOCATION AND ASSEMBLY MODULE SUBUNIT TAMA"/>
    <property type="match status" value="1"/>
</dbReference>
<evidence type="ECO:0000259" key="6">
    <source>
        <dbReference type="Pfam" id="PF01103"/>
    </source>
</evidence>
<dbReference type="OrthoDB" id="9814535at2"/>
<keyword evidence="2" id="KW-0812">Transmembrane</keyword>
<sequence length="754" mass="84019">MKHSLRLAFFLLWSILLAGCRLTRHVPENDYLYDGNRFSTTDSIDTGVLRDAEKKVLAKQNARFIGIPYKLIIYNTLHKPGKTKDGWLQKLGEPPVLLSQIDTLAMMMRLRQQLFAAGYFKSELHAAPEKTEKKAQIHYTIRPGKRYRLGQVVYPPDSAGILHEIRAAADSSLLKPGDFLRLDVLARERERINEHLKNEGYFLFNPEQLAFRADTLDGYRNDLHLFLKNTSAPNTLKTWKIGRIVVHNNDPVTGDSTSHGIRLGEKSDTKNALPKAAGYRSALYRNALLLKEGDLYSKQKHYLSIQRLLNLETFQFVKFSFTQHPGDSANLLTTHLYVTPTKRYRMKFEVSAGAKGNNYLGSKLSSSLLNSNVFGGAEKLQLQIQGGGDVQFGGNRLGANSFNFGGNLSLALPRLLPRFHIDGGLNPTLPETKISISTNYIKVPKLFSVVLTGLSLDYLFRSNRKAEHNLTPLDVGTFKLRSASPLFDSALVLVPTLRQTFRSQLLVGSAYRLWVNAPFAPGYWFQGGGGIKVKASGNLLGLVLQNKPGPDGGKQLAGLPIAQFIKMEGELRGYVKANASNTLALRTLLGVGVAYGNSSSLPYTEQFFIGGSNSLRAFRAGTLGPGSYHSTEKVLSNIEYGDFKIEMNAEWRHSVSSTVKLATFVEAGNVWLRRKDPAKPGADLSYFLSELAVGTGLGLRLDFSLLVLRFDLGIPLRKPWYEKGNRWVIDEFALTSRTWRRQNLVLNIGVGYPF</sequence>